<evidence type="ECO:0000256" key="1">
    <source>
        <dbReference type="SAM" id="MobiDB-lite"/>
    </source>
</evidence>
<sequence length="352" mass="36256">MKRTGRGSGRHTTSLLLSCQQSMQHPPDVHNCVHPPFQLLFVAIKLKAPFGPGCHSVCQRSGPAAGYRSHRNLPGLPRSSSCQSGCSLPHQVHHPCLKVVTAGITGPMPFPMDPLRAPRPATIQELNCVGQFDFARPFPVFSHFALKPPPREWRDTSGYTFQNHAAASGGQGGIASPPLASSVLAVAGPGMHTLLLLGPEAAQSRWQQRGGMRCRHLEFGGRGGGGGRGRDPEFSDGGDRDRDPKFGGGGGMGSDPEFGGGGGIGSDPEFNGGGGGGGMDTDPEFSGMGGGGNGVPDSEPGGIADLVGSWDSEVDGGCSSAADPEVHGGGGCTSSMSTSTRKRKVNSQPNSN</sequence>
<feature type="compositionally biased region" description="Gly residues" evidence="1">
    <location>
        <begin position="246"/>
        <end position="279"/>
    </location>
</feature>
<dbReference type="EMBL" id="JARJLG010000044">
    <property type="protein sequence ID" value="KAJ7762062.1"/>
    <property type="molecule type" value="Genomic_DNA"/>
</dbReference>
<feature type="region of interest" description="Disordered" evidence="1">
    <location>
        <begin position="215"/>
        <end position="352"/>
    </location>
</feature>
<dbReference type="AlphaFoldDB" id="A0AAD7NH57"/>
<proteinExistence type="predicted"/>
<accession>A0AAD7NH57</accession>
<organism evidence="2 3">
    <name type="scientific">Mycena maculata</name>
    <dbReference type="NCBI Taxonomy" id="230809"/>
    <lineage>
        <taxon>Eukaryota</taxon>
        <taxon>Fungi</taxon>
        <taxon>Dikarya</taxon>
        <taxon>Basidiomycota</taxon>
        <taxon>Agaricomycotina</taxon>
        <taxon>Agaricomycetes</taxon>
        <taxon>Agaricomycetidae</taxon>
        <taxon>Agaricales</taxon>
        <taxon>Marasmiineae</taxon>
        <taxon>Mycenaceae</taxon>
        <taxon>Mycena</taxon>
    </lineage>
</organism>
<name>A0AAD7NH57_9AGAR</name>
<reference evidence="2" key="1">
    <citation type="submission" date="2023-03" db="EMBL/GenBank/DDBJ databases">
        <title>Massive genome expansion in bonnet fungi (Mycena s.s.) driven by repeated elements and novel gene families across ecological guilds.</title>
        <authorList>
            <consortium name="Lawrence Berkeley National Laboratory"/>
            <person name="Harder C.B."/>
            <person name="Miyauchi S."/>
            <person name="Viragh M."/>
            <person name="Kuo A."/>
            <person name="Thoen E."/>
            <person name="Andreopoulos B."/>
            <person name="Lu D."/>
            <person name="Skrede I."/>
            <person name="Drula E."/>
            <person name="Henrissat B."/>
            <person name="Morin E."/>
            <person name="Kohler A."/>
            <person name="Barry K."/>
            <person name="LaButti K."/>
            <person name="Morin E."/>
            <person name="Salamov A."/>
            <person name="Lipzen A."/>
            <person name="Mereny Z."/>
            <person name="Hegedus B."/>
            <person name="Baldrian P."/>
            <person name="Stursova M."/>
            <person name="Weitz H."/>
            <person name="Taylor A."/>
            <person name="Grigoriev I.V."/>
            <person name="Nagy L.G."/>
            <person name="Martin F."/>
            <person name="Kauserud H."/>
        </authorList>
    </citation>
    <scope>NUCLEOTIDE SEQUENCE</scope>
    <source>
        <strain evidence="2">CBHHK188m</strain>
    </source>
</reference>
<evidence type="ECO:0000313" key="2">
    <source>
        <dbReference type="EMBL" id="KAJ7762062.1"/>
    </source>
</evidence>
<keyword evidence="3" id="KW-1185">Reference proteome</keyword>
<evidence type="ECO:0000313" key="3">
    <source>
        <dbReference type="Proteomes" id="UP001215280"/>
    </source>
</evidence>
<dbReference type="Proteomes" id="UP001215280">
    <property type="component" value="Unassembled WGS sequence"/>
</dbReference>
<comment type="caution">
    <text evidence="2">The sequence shown here is derived from an EMBL/GenBank/DDBJ whole genome shotgun (WGS) entry which is preliminary data.</text>
</comment>
<gene>
    <name evidence="2" type="ORF">DFH07DRAFT_771343</name>
</gene>
<feature type="compositionally biased region" description="Basic and acidic residues" evidence="1">
    <location>
        <begin position="228"/>
        <end position="245"/>
    </location>
</feature>
<protein>
    <submittedName>
        <fullName evidence="2">Uncharacterized protein</fullName>
    </submittedName>
</protein>